<proteinExistence type="predicted"/>
<name>A0ABT0CAS3_THEVL</name>
<evidence type="ECO:0000313" key="1">
    <source>
        <dbReference type="EMBL" id="MCJ2542888.1"/>
    </source>
</evidence>
<sequence>MATMPSNLEIEQLAATIGAEVYMDVARWHLYLRDANLHILLAERLAPQVMAGKVDEAAVTQVLQGIPVKLGGGRKELPLADLLPMQSLLNLLDVLEDFSRKWAQ</sequence>
<dbReference type="RefSeq" id="WP_244350171.1">
    <property type="nucleotide sequence ID" value="NZ_JAFIRA010000017.1"/>
</dbReference>
<dbReference type="Pfam" id="PF11378">
    <property type="entry name" value="DUF3181"/>
    <property type="match status" value="1"/>
</dbReference>
<dbReference type="InterPro" id="IPR021518">
    <property type="entry name" value="DUF3181"/>
</dbReference>
<reference evidence="1" key="1">
    <citation type="submission" date="2021-02" db="EMBL/GenBank/DDBJ databases">
        <title>The CRISPR/cas machinery reduction and long-range gene transfer in the hot spring cyanobacterium Synechococcus.</title>
        <authorList>
            <person name="Dvorak P."/>
            <person name="Jahodarova E."/>
            <person name="Hasler P."/>
            <person name="Poulickova A."/>
        </authorList>
    </citation>
    <scope>NUCLEOTIDE SEQUENCE</scope>
    <source>
        <strain evidence="1">Rupite</strain>
    </source>
</reference>
<keyword evidence="2" id="KW-1185">Reference proteome</keyword>
<comment type="caution">
    <text evidence="1">The sequence shown here is derived from an EMBL/GenBank/DDBJ whole genome shotgun (WGS) entry which is preliminary data.</text>
</comment>
<dbReference type="Proteomes" id="UP000830835">
    <property type="component" value="Unassembled WGS sequence"/>
</dbReference>
<organism evidence="1 2">
    <name type="scientific">Thermostichus vulcanus str. 'Rupite'</name>
    <dbReference type="NCBI Taxonomy" id="2813851"/>
    <lineage>
        <taxon>Bacteria</taxon>
        <taxon>Bacillati</taxon>
        <taxon>Cyanobacteriota</taxon>
        <taxon>Cyanophyceae</taxon>
        <taxon>Thermostichales</taxon>
        <taxon>Thermostichaceae</taxon>
        <taxon>Thermostichus</taxon>
    </lineage>
</organism>
<evidence type="ECO:0000313" key="2">
    <source>
        <dbReference type="Proteomes" id="UP000830835"/>
    </source>
</evidence>
<accession>A0ABT0CAS3</accession>
<gene>
    <name evidence="1" type="ORF">JX360_08220</name>
</gene>
<dbReference type="EMBL" id="JAFIRA010000017">
    <property type="protein sequence ID" value="MCJ2542888.1"/>
    <property type="molecule type" value="Genomic_DNA"/>
</dbReference>
<protein>
    <submittedName>
        <fullName evidence="1">DUF3181 family protein</fullName>
    </submittedName>
</protein>